<dbReference type="PANTHER" id="PTHR47019:SF1">
    <property type="entry name" value="LIPID II FLIPPASE MURJ"/>
    <property type="match status" value="1"/>
</dbReference>
<dbReference type="InterPro" id="IPR004268">
    <property type="entry name" value="MurJ"/>
</dbReference>
<keyword evidence="4" id="KW-0133">Cell shape</keyword>
<dbReference type="Proteomes" id="UP000248555">
    <property type="component" value="Unassembled WGS sequence"/>
</dbReference>
<keyword evidence="3 8" id="KW-0812">Transmembrane</keyword>
<feature type="transmembrane region" description="Helical" evidence="8">
    <location>
        <begin position="379"/>
        <end position="400"/>
    </location>
</feature>
<feature type="transmembrane region" description="Helical" evidence="8">
    <location>
        <begin position="308"/>
        <end position="326"/>
    </location>
</feature>
<comment type="caution">
    <text evidence="9">The sequence shown here is derived from an EMBL/GenBank/DDBJ whole genome shotgun (WGS) entry which is preliminary data.</text>
</comment>
<accession>A0A327YHT8</accession>
<evidence type="ECO:0000313" key="10">
    <source>
        <dbReference type="Proteomes" id="UP000248555"/>
    </source>
</evidence>
<dbReference type="NCBIfam" id="TIGR01695">
    <property type="entry name" value="murJ_mviN"/>
    <property type="match status" value="1"/>
</dbReference>
<dbReference type="AlphaFoldDB" id="A0A327YHT8"/>
<feature type="transmembrane region" description="Helical" evidence="8">
    <location>
        <begin position="159"/>
        <end position="178"/>
    </location>
</feature>
<dbReference type="EMBL" id="QLMH01000005">
    <property type="protein sequence ID" value="RAK19907.1"/>
    <property type="molecule type" value="Genomic_DNA"/>
</dbReference>
<keyword evidence="2" id="KW-1003">Cell membrane</keyword>
<comment type="subcellular location">
    <subcellularLocation>
        <location evidence="1">Cell membrane</location>
        <topology evidence="1">Multi-pass membrane protein</topology>
    </subcellularLocation>
</comment>
<evidence type="ECO:0000256" key="1">
    <source>
        <dbReference type="ARBA" id="ARBA00004651"/>
    </source>
</evidence>
<dbReference type="GO" id="GO:0008360">
    <property type="term" value="P:regulation of cell shape"/>
    <property type="evidence" value="ECO:0007669"/>
    <property type="project" value="UniProtKB-KW"/>
</dbReference>
<dbReference type="RefSeq" id="WP_111644951.1">
    <property type="nucleotide sequence ID" value="NZ_QLMH01000005.1"/>
</dbReference>
<feature type="transmembrane region" description="Helical" evidence="8">
    <location>
        <begin position="447"/>
        <end position="466"/>
    </location>
</feature>
<feature type="transmembrane region" description="Helical" evidence="8">
    <location>
        <begin position="85"/>
        <end position="104"/>
    </location>
</feature>
<dbReference type="PRINTS" id="PR01806">
    <property type="entry name" value="VIRFACTRMVIN"/>
</dbReference>
<evidence type="ECO:0000256" key="4">
    <source>
        <dbReference type="ARBA" id="ARBA00022960"/>
    </source>
</evidence>
<evidence type="ECO:0000256" key="8">
    <source>
        <dbReference type="SAM" id="Phobius"/>
    </source>
</evidence>
<dbReference type="Pfam" id="PF03023">
    <property type="entry name" value="MurJ"/>
    <property type="match status" value="1"/>
</dbReference>
<keyword evidence="5" id="KW-0573">Peptidoglycan synthesis</keyword>
<keyword evidence="6 8" id="KW-1133">Transmembrane helix</keyword>
<feature type="transmembrane region" description="Helical" evidence="8">
    <location>
        <begin position="53"/>
        <end position="73"/>
    </location>
</feature>
<reference evidence="9 10" key="1">
    <citation type="submission" date="2018-06" db="EMBL/GenBank/DDBJ databases">
        <title>Genomic Encyclopedia of Type Strains, Phase III (KMG-III): the genomes of soil and plant-associated and newly described type strains.</title>
        <authorList>
            <person name="Whitman W."/>
        </authorList>
    </citation>
    <scope>NUCLEOTIDE SEQUENCE [LARGE SCALE GENOMIC DNA]</scope>
    <source>
        <strain evidence="9 10">CGMCC 1.8979</strain>
    </source>
</reference>
<feature type="transmembrane region" description="Helical" evidence="8">
    <location>
        <begin position="406"/>
        <end position="426"/>
    </location>
</feature>
<organism evidence="9 10">
    <name type="scientific">Paranoxybacillus vitaminiphilus</name>
    <dbReference type="NCBI Taxonomy" id="581036"/>
    <lineage>
        <taxon>Bacteria</taxon>
        <taxon>Bacillati</taxon>
        <taxon>Bacillota</taxon>
        <taxon>Bacilli</taxon>
        <taxon>Bacillales</taxon>
        <taxon>Anoxybacillaceae</taxon>
        <taxon>Paranoxybacillus</taxon>
    </lineage>
</organism>
<feature type="transmembrane region" description="Helical" evidence="8">
    <location>
        <begin position="223"/>
        <end position="246"/>
    </location>
</feature>
<feature type="transmembrane region" description="Helical" evidence="8">
    <location>
        <begin position="12"/>
        <end position="33"/>
    </location>
</feature>
<gene>
    <name evidence="9" type="ORF">B0I26_10589</name>
</gene>
<dbReference type="GO" id="GO:0009252">
    <property type="term" value="P:peptidoglycan biosynthetic process"/>
    <property type="evidence" value="ECO:0007669"/>
    <property type="project" value="UniProtKB-KW"/>
</dbReference>
<keyword evidence="7 8" id="KW-0472">Membrane</keyword>
<dbReference type="GO" id="GO:0034204">
    <property type="term" value="P:lipid translocation"/>
    <property type="evidence" value="ECO:0007669"/>
    <property type="project" value="TreeGrafter"/>
</dbReference>
<dbReference type="GO" id="GO:0005886">
    <property type="term" value="C:plasma membrane"/>
    <property type="evidence" value="ECO:0007669"/>
    <property type="project" value="UniProtKB-SubCell"/>
</dbReference>
<sequence>MSKKRIVQIISVVAIINILSRLLGFFREVVIGYHFGTSSLADSVILAYTIPNFLYLVLGGAVTTAYISIYNKIANDFSKRQFQQLIFTYLLIVTSLLTVSFMMFSEQAVSFFFNTLSSSELKTTSELFFIMAVSIIPLIFSMWFSGILNVQNKFYGPSLAILANNAGFILIAVILYPLLGVYAYGWGAVIGAAIMLLILIAYLKKGEAVDFQLRLMMSEKEYIIRMLKVTFPILLGGATLQFYFLIHRVFASELEDGYVAALNYASKLVQLPQTVLMTAVTTVIYPLLAKKAAEQDYKEISRIFYKGLQSLMILIIPISIFVYFYADGIVKIIFEYGAFTAQSTEMTANMLKILVIGMFAHAANLFVSRFFYAMEKSAMPVITGFLAVFVVNVLIIMLFIKEYGAAAIAWATTISSLFQFFVLLIAGKFQLRLEAVNNKITFKLLSYILLLIPIAYILRLTVYFNYDVVHVMISFVLFFAAALFLLKVFGLLDKSVLTKKSHS</sequence>
<dbReference type="GO" id="GO:0015648">
    <property type="term" value="F:lipid-linked peptidoglycan transporter activity"/>
    <property type="evidence" value="ECO:0007669"/>
    <property type="project" value="TreeGrafter"/>
</dbReference>
<feature type="transmembrane region" description="Helical" evidence="8">
    <location>
        <begin position="346"/>
        <end position="367"/>
    </location>
</feature>
<proteinExistence type="predicted"/>
<dbReference type="PANTHER" id="PTHR47019">
    <property type="entry name" value="LIPID II FLIPPASE MURJ"/>
    <property type="match status" value="1"/>
</dbReference>
<feature type="transmembrane region" description="Helical" evidence="8">
    <location>
        <begin position="472"/>
        <end position="492"/>
    </location>
</feature>
<keyword evidence="10" id="KW-1185">Reference proteome</keyword>
<evidence type="ECO:0000313" key="9">
    <source>
        <dbReference type="EMBL" id="RAK19907.1"/>
    </source>
</evidence>
<feature type="transmembrane region" description="Helical" evidence="8">
    <location>
        <begin position="271"/>
        <end position="288"/>
    </location>
</feature>
<protein>
    <submittedName>
        <fullName evidence="9">Putative peptidoglycan lipid II flippase</fullName>
    </submittedName>
</protein>
<dbReference type="InterPro" id="IPR051050">
    <property type="entry name" value="Lipid_II_flippase_MurJ/MviN"/>
</dbReference>
<name>A0A327YHT8_9BACL</name>
<evidence type="ECO:0000256" key="5">
    <source>
        <dbReference type="ARBA" id="ARBA00022984"/>
    </source>
</evidence>
<evidence type="ECO:0000256" key="3">
    <source>
        <dbReference type="ARBA" id="ARBA00022692"/>
    </source>
</evidence>
<feature type="transmembrane region" description="Helical" evidence="8">
    <location>
        <begin position="184"/>
        <end position="203"/>
    </location>
</feature>
<evidence type="ECO:0000256" key="7">
    <source>
        <dbReference type="ARBA" id="ARBA00023136"/>
    </source>
</evidence>
<evidence type="ECO:0000256" key="2">
    <source>
        <dbReference type="ARBA" id="ARBA00022475"/>
    </source>
</evidence>
<dbReference type="OrthoDB" id="9804143at2"/>
<feature type="transmembrane region" description="Helical" evidence="8">
    <location>
        <begin position="127"/>
        <end position="147"/>
    </location>
</feature>
<evidence type="ECO:0000256" key="6">
    <source>
        <dbReference type="ARBA" id="ARBA00022989"/>
    </source>
</evidence>